<dbReference type="EMBL" id="CCNB01000015">
    <property type="protein sequence ID" value="CDX38204.1"/>
    <property type="molecule type" value="Genomic_DNA"/>
</dbReference>
<dbReference type="AlphaFoldDB" id="A0A090F9H6"/>
<sequence length="144" mass="16209">MARVRGFQTPTPKSSAFGGCAEIFRARDRACGCWHSCACRSHPGFRQEDYDRIVAELLPRQLLEWLALEEQVGVRNQMDIHSVPHASRSTYLFSLRRIQAAGGAFYLRQDELPFGATSVVRAPSRKDCRISLRGAMACFLNNAF</sequence>
<organism evidence="1 2">
    <name type="scientific">Mesorhizobium plurifarium</name>
    <dbReference type="NCBI Taxonomy" id="69974"/>
    <lineage>
        <taxon>Bacteria</taxon>
        <taxon>Pseudomonadati</taxon>
        <taxon>Pseudomonadota</taxon>
        <taxon>Alphaproteobacteria</taxon>
        <taxon>Hyphomicrobiales</taxon>
        <taxon>Phyllobacteriaceae</taxon>
        <taxon>Mesorhizobium</taxon>
    </lineage>
</organism>
<protein>
    <submittedName>
        <fullName evidence="1">Uncharacterized protein</fullName>
    </submittedName>
</protein>
<accession>A0A090F9H6</accession>
<dbReference type="Proteomes" id="UP000046373">
    <property type="component" value="Unassembled WGS sequence"/>
</dbReference>
<proteinExistence type="predicted"/>
<evidence type="ECO:0000313" key="2">
    <source>
        <dbReference type="Proteomes" id="UP000046373"/>
    </source>
</evidence>
<name>A0A090F9H6_MESPL</name>
<evidence type="ECO:0000313" key="1">
    <source>
        <dbReference type="EMBL" id="CDX38204.1"/>
    </source>
</evidence>
<reference evidence="1 2" key="1">
    <citation type="submission" date="2014-08" db="EMBL/GenBank/DDBJ databases">
        <authorList>
            <person name="Moulin Lionel"/>
        </authorList>
    </citation>
    <scope>NUCLEOTIDE SEQUENCE [LARGE SCALE GENOMIC DNA]</scope>
</reference>
<gene>
    <name evidence="1" type="ORF">MPLDJ20_220090</name>
</gene>